<proteinExistence type="predicted"/>
<dbReference type="Pfam" id="PF09722">
    <property type="entry name" value="Xre_MbcA_ParS_C"/>
    <property type="match status" value="1"/>
</dbReference>
<evidence type="ECO:0000313" key="3">
    <source>
        <dbReference type="Proteomes" id="UP000638014"/>
    </source>
</evidence>
<gene>
    <name evidence="2" type="ORF">IC617_14895</name>
</gene>
<evidence type="ECO:0000313" key="2">
    <source>
        <dbReference type="EMBL" id="MBD1390717.1"/>
    </source>
</evidence>
<organism evidence="2 3">
    <name type="scientific">Neiella litorisoli</name>
    <dbReference type="NCBI Taxonomy" id="2771431"/>
    <lineage>
        <taxon>Bacteria</taxon>
        <taxon>Pseudomonadati</taxon>
        <taxon>Pseudomonadota</taxon>
        <taxon>Gammaproteobacteria</taxon>
        <taxon>Alteromonadales</taxon>
        <taxon>Echinimonadaceae</taxon>
        <taxon>Neiella</taxon>
    </lineage>
</organism>
<evidence type="ECO:0000259" key="1">
    <source>
        <dbReference type="Pfam" id="PF09722"/>
    </source>
</evidence>
<comment type="caution">
    <text evidence="2">The sequence shown here is derived from an EMBL/GenBank/DDBJ whole genome shotgun (WGS) entry which is preliminary data.</text>
</comment>
<name>A0A8J6QLW2_9GAMM</name>
<feature type="domain" description="Antitoxin Xre/MbcA/ParS-like toxin-binding" evidence="1">
    <location>
        <begin position="11"/>
        <end position="44"/>
    </location>
</feature>
<dbReference type="EMBL" id="JACXAF010000021">
    <property type="protein sequence ID" value="MBD1390717.1"/>
    <property type="molecule type" value="Genomic_DNA"/>
</dbReference>
<sequence length="66" mass="7471">MDHYKSIFELARKVLGDRRLAESWMTTKLASLNNQTPEELLKSSANGHKELQGYLSNMLDVMCGAK</sequence>
<reference evidence="2" key="1">
    <citation type="submission" date="2020-09" db="EMBL/GenBank/DDBJ databases">
        <title>A novel bacterium of genus Neiella, isolated from South China Sea.</title>
        <authorList>
            <person name="Huang H."/>
            <person name="Mo K."/>
            <person name="Hu Y."/>
        </authorList>
    </citation>
    <scope>NUCLEOTIDE SEQUENCE</scope>
    <source>
        <strain evidence="2">HB171785</strain>
    </source>
</reference>
<dbReference type="RefSeq" id="WP_191145782.1">
    <property type="nucleotide sequence ID" value="NZ_JACXAF010000021.1"/>
</dbReference>
<dbReference type="Proteomes" id="UP000638014">
    <property type="component" value="Unassembled WGS sequence"/>
</dbReference>
<keyword evidence="3" id="KW-1185">Reference proteome</keyword>
<accession>A0A8J6QLW2</accession>
<protein>
    <submittedName>
        <fullName evidence="2">DUF2384 domain-containing protein</fullName>
    </submittedName>
</protein>
<dbReference type="InterPro" id="IPR024467">
    <property type="entry name" value="Xre/MbcA/ParS-like_toxin-bd"/>
</dbReference>
<dbReference type="AlphaFoldDB" id="A0A8J6QLW2"/>